<dbReference type="InterPro" id="IPR036013">
    <property type="entry name" value="Band_7/SPFH_dom_sf"/>
</dbReference>
<dbReference type="FunFam" id="3.30.479.30:FF:000004">
    <property type="entry name" value="Putative membrane protease family, stomatin"/>
    <property type="match status" value="1"/>
</dbReference>
<dbReference type="InterPro" id="IPR001972">
    <property type="entry name" value="Stomatin_HflK_fam"/>
</dbReference>
<dbReference type="SUPFAM" id="SSF117892">
    <property type="entry name" value="Band 7/SPFH domain"/>
    <property type="match status" value="1"/>
</dbReference>
<comment type="similarity">
    <text evidence="1">Belongs to the band 7/mec-2 family.</text>
</comment>
<dbReference type="PANTHER" id="PTHR10264:SF19">
    <property type="entry name" value="AT06885P-RELATED"/>
    <property type="match status" value="1"/>
</dbReference>
<evidence type="ECO:0000256" key="1">
    <source>
        <dbReference type="ARBA" id="ARBA00008164"/>
    </source>
</evidence>
<dbReference type="AlphaFoldDB" id="A0A6B2L8A0"/>
<dbReference type="EMBL" id="GIBP01004202">
    <property type="protein sequence ID" value="NDV33171.1"/>
    <property type="molecule type" value="Transcribed_RNA"/>
</dbReference>
<dbReference type="InterPro" id="IPR001107">
    <property type="entry name" value="Band_7"/>
</dbReference>
<dbReference type="Gene3D" id="6.10.250.2090">
    <property type="match status" value="1"/>
</dbReference>
<dbReference type="GO" id="GO:0005886">
    <property type="term" value="C:plasma membrane"/>
    <property type="evidence" value="ECO:0007669"/>
    <property type="project" value="InterPro"/>
</dbReference>
<evidence type="ECO:0000313" key="4">
    <source>
        <dbReference type="EMBL" id="NDV33171.1"/>
    </source>
</evidence>
<evidence type="ECO:0000256" key="2">
    <source>
        <dbReference type="SAM" id="MobiDB-lite"/>
    </source>
</evidence>
<evidence type="ECO:0000259" key="3">
    <source>
        <dbReference type="SMART" id="SM00244"/>
    </source>
</evidence>
<dbReference type="PRINTS" id="PR00721">
    <property type="entry name" value="STOMATIN"/>
</dbReference>
<feature type="compositionally biased region" description="Polar residues" evidence="2">
    <location>
        <begin position="1"/>
        <end position="13"/>
    </location>
</feature>
<feature type="region of interest" description="Disordered" evidence="2">
    <location>
        <begin position="1"/>
        <end position="24"/>
    </location>
</feature>
<dbReference type="Pfam" id="PF01145">
    <property type="entry name" value="Band_7"/>
    <property type="match status" value="1"/>
</dbReference>
<dbReference type="PANTHER" id="PTHR10264">
    <property type="entry name" value="BAND 7 PROTEIN-RELATED"/>
    <property type="match status" value="1"/>
</dbReference>
<proteinExistence type="inferred from homology"/>
<dbReference type="InterPro" id="IPR043202">
    <property type="entry name" value="Band-7_stomatin-like"/>
</dbReference>
<feature type="domain" description="Band 7" evidence="3">
    <location>
        <begin position="79"/>
        <end position="236"/>
    </location>
</feature>
<dbReference type="SMART" id="SM00244">
    <property type="entry name" value="PHB"/>
    <property type="match status" value="1"/>
</dbReference>
<organism evidence="4">
    <name type="scientific">Arcella intermedia</name>
    <dbReference type="NCBI Taxonomy" id="1963864"/>
    <lineage>
        <taxon>Eukaryota</taxon>
        <taxon>Amoebozoa</taxon>
        <taxon>Tubulinea</taxon>
        <taxon>Elardia</taxon>
        <taxon>Arcellinida</taxon>
        <taxon>Sphaerothecina</taxon>
        <taxon>Arcellidae</taxon>
        <taxon>Arcella</taxon>
    </lineage>
</organism>
<accession>A0A6B2L8A0</accession>
<sequence>MNLQEEQTSLLQSEPNTKPPKNKKQKFEPFVQGAVMTDVVHDYPEEDLDCASSFFQSCLSLKGIFAIICCTPFACLGCGPTVEVPEGKRAAVLKFGKLDRILSPGTHYRNIGSEVFILVPVSVMTLEIPSQRVMTRDNVSVVLDAVCFYQIVDVKRALFNVRDYEKASRNLAQSSLESLLAEHTLDELISERADITKKTTKLLDKHTTHWGIHVHGLEIRDIRIPDSMQRVMAIAAEAKREGQAAVIMAEAELKAAETFAKAAVVMGENPIALQLRYFQTLKEIAAEQNSTILVPSEVTNMFRGLGRWDESQAFGGSLDKETIQGIKAFIAHQKKLQET</sequence>
<dbReference type="Gene3D" id="3.30.479.30">
    <property type="entry name" value="Band 7 domain"/>
    <property type="match status" value="1"/>
</dbReference>
<dbReference type="GO" id="GO:0098552">
    <property type="term" value="C:side of membrane"/>
    <property type="evidence" value="ECO:0007669"/>
    <property type="project" value="UniProtKB-ARBA"/>
</dbReference>
<protein>
    <recommendedName>
        <fullName evidence="3">Band 7 domain-containing protein</fullName>
    </recommendedName>
</protein>
<name>A0A6B2L8A0_9EUKA</name>
<reference evidence="4" key="1">
    <citation type="journal article" date="2020" name="J. Eukaryot. Microbiol.">
        <title>De novo Sequencing, Assembly and Annotation of the Transcriptome for the Free-Living Testate Amoeba Arcella intermedia.</title>
        <authorList>
            <person name="Ribeiro G.M."/>
            <person name="Porfirio-Sousa A.L."/>
            <person name="Maurer-Alcala X.X."/>
            <person name="Katz L.A."/>
            <person name="Lahr D.J.G."/>
        </authorList>
    </citation>
    <scope>NUCLEOTIDE SEQUENCE</scope>
</reference>